<organism evidence="1 2">
    <name type="scientific">Danionella cerebrum</name>
    <dbReference type="NCBI Taxonomy" id="2873325"/>
    <lineage>
        <taxon>Eukaryota</taxon>
        <taxon>Metazoa</taxon>
        <taxon>Chordata</taxon>
        <taxon>Craniata</taxon>
        <taxon>Vertebrata</taxon>
        <taxon>Euteleostomi</taxon>
        <taxon>Actinopterygii</taxon>
        <taxon>Neopterygii</taxon>
        <taxon>Teleostei</taxon>
        <taxon>Ostariophysi</taxon>
        <taxon>Cypriniformes</taxon>
        <taxon>Danionidae</taxon>
        <taxon>Danioninae</taxon>
        <taxon>Danionella</taxon>
    </lineage>
</organism>
<dbReference type="OrthoDB" id="9906533at2759"/>
<protein>
    <submittedName>
        <fullName evidence="1">Uncharacterized protein</fullName>
    </submittedName>
</protein>
<proteinExistence type="predicted"/>
<dbReference type="AlphaFoldDB" id="A0A553N585"/>
<dbReference type="PANTHER" id="PTHR23039">
    <property type="entry name" value="NANCE-HORAN SYNDROME PROTEIN"/>
    <property type="match status" value="1"/>
</dbReference>
<name>A0A553N585_9TELE</name>
<evidence type="ECO:0000313" key="1">
    <source>
        <dbReference type="EMBL" id="TRY60578.1"/>
    </source>
</evidence>
<gene>
    <name evidence="1" type="ORF">DNTS_026987</name>
</gene>
<sequence>MEKYPIARVGEDSSVQTPNSEFGQFEAQIRNDLTRTARMPFCKRSIVPKDVCRSGVRGRGAMLTELVDVCGVSLFAALRQLSDLSRLSVSILEELEGELTSICYRSGALENKLLSLQKHISGLSSKDLGGNWETAKQGWVWRVAAAGGYSQRLRGRRTYNFQATVPIRDFQRGFRGQVFLSVKAEDPTKTGESSKYSDVLIMLTQESSLISQSRLHGRHTSGVHFLVGSYCQLHLHQGSGADLGGNWETAKQGWVWRVAAAGGYSQRLRGRRTYNFQATVPIRDFQRGQVFLSVKAEDPTKTGESSFRMNQTQWKENDLAEKAPREKPLLCPVLIWDEWSVRSL</sequence>
<evidence type="ECO:0000313" key="2">
    <source>
        <dbReference type="Proteomes" id="UP000316079"/>
    </source>
</evidence>
<keyword evidence="2" id="KW-1185">Reference proteome</keyword>
<dbReference type="Proteomes" id="UP000316079">
    <property type="component" value="Unassembled WGS sequence"/>
</dbReference>
<dbReference type="EMBL" id="SRMA01027045">
    <property type="protein sequence ID" value="TRY60578.1"/>
    <property type="molecule type" value="Genomic_DNA"/>
</dbReference>
<accession>A0A553N585</accession>
<reference evidence="1 2" key="1">
    <citation type="journal article" date="2019" name="Sci. Data">
        <title>Hybrid genome assembly and annotation of Danionella translucida.</title>
        <authorList>
            <person name="Kadobianskyi M."/>
            <person name="Schulze L."/>
            <person name="Schuelke M."/>
            <person name="Judkewitz B."/>
        </authorList>
    </citation>
    <scope>NUCLEOTIDE SEQUENCE [LARGE SCALE GENOMIC DNA]</scope>
    <source>
        <strain evidence="1 2">Bolton</strain>
    </source>
</reference>
<comment type="caution">
    <text evidence="1">The sequence shown here is derived from an EMBL/GenBank/DDBJ whole genome shotgun (WGS) entry which is preliminary data.</text>
</comment>
<dbReference type="GO" id="GO:0030154">
    <property type="term" value="P:cell differentiation"/>
    <property type="evidence" value="ECO:0007669"/>
    <property type="project" value="TreeGrafter"/>
</dbReference>
<dbReference type="Gene3D" id="1.20.5.340">
    <property type="match status" value="1"/>
</dbReference>
<dbReference type="PANTHER" id="PTHR23039:SF2">
    <property type="entry name" value="NHS-LIKE PROTEIN 2"/>
    <property type="match status" value="1"/>
</dbReference>